<accession>A0ACD3B6V9</accession>
<reference evidence="1 2" key="1">
    <citation type="journal article" date="2019" name="Nat. Ecol. Evol.">
        <title>Megaphylogeny resolves global patterns of mushroom evolution.</title>
        <authorList>
            <person name="Varga T."/>
            <person name="Krizsan K."/>
            <person name="Foldi C."/>
            <person name="Dima B."/>
            <person name="Sanchez-Garcia M."/>
            <person name="Sanchez-Ramirez S."/>
            <person name="Szollosi G.J."/>
            <person name="Szarkandi J.G."/>
            <person name="Papp V."/>
            <person name="Albert L."/>
            <person name="Andreopoulos W."/>
            <person name="Angelini C."/>
            <person name="Antonin V."/>
            <person name="Barry K.W."/>
            <person name="Bougher N.L."/>
            <person name="Buchanan P."/>
            <person name="Buyck B."/>
            <person name="Bense V."/>
            <person name="Catcheside P."/>
            <person name="Chovatia M."/>
            <person name="Cooper J."/>
            <person name="Damon W."/>
            <person name="Desjardin D."/>
            <person name="Finy P."/>
            <person name="Geml J."/>
            <person name="Haridas S."/>
            <person name="Hughes K."/>
            <person name="Justo A."/>
            <person name="Karasinski D."/>
            <person name="Kautmanova I."/>
            <person name="Kiss B."/>
            <person name="Kocsube S."/>
            <person name="Kotiranta H."/>
            <person name="LaButti K.M."/>
            <person name="Lechner B.E."/>
            <person name="Liimatainen K."/>
            <person name="Lipzen A."/>
            <person name="Lukacs Z."/>
            <person name="Mihaltcheva S."/>
            <person name="Morgado L.N."/>
            <person name="Niskanen T."/>
            <person name="Noordeloos M.E."/>
            <person name="Ohm R.A."/>
            <person name="Ortiz-Santana B."/>
            <person name="Ovrebo C."/>
            <person name="Racz N."/>
            <person name="Riley R."/>
            <person name="Savchenko A."/>
            <person name="Shiryaev A."/>
            <person name="Soop K."/>
            <person name="Spirin V."/>
            <person name="Szebenyi C."/>
            <person name="Tomsovsky M."/>
            <person name="Tulloss R.E."/>
            <person name="Uehling J."/>
            <person name="Grigoriev I.V."/>
            <person name="Vagvolgyi C."/>
            <person name="Papp T."/>
            <person name="Martin F.M."/>
            <person name="Miettinen O."/>
            <person name="Hibbett D.S."/>
            <person name="Nagy L.G."/>
        </authorList>
    </citation>
    <scope>NUCLEOTIDE SEQUENCE [LARGE SCALE GENOMIC DNA]</scope>
    <source>
        <strain evidence="1 2">NL-1719</strain>
    </source>
</reference>
<proteinExistence type="predicted"/>
<sequence length="605" mass="65313">MMMELAFVLLLLRLVEYALGTPRPDSIKDSYDFIIIGGGTAGLTVANRLTENIRTSVLVIEAGDTDVGNLNLEVPFFCTRTVPFTSVDWNFTTVPQTNLNGRSLIYPRGFVLGGSSSVNFLAYTRGSEDDWDRFASVTDDPGWSWNQILPFFLKVRDCLTVQILLSELTSLNQSEKLTPPADGHDTTGEIIPSYHGFDGLVGDSLPGFPSPLDPMVIATTTEDPEFPFNIDINSGSPLGVGWAMATVSGGVRSSSATSYFRPFSNRPNLDLLLNMRVTRVLPGNSDSSTLQLQVVEIAQSRDGPRIQIKANKEIILSAGAVKTPQILLLSGIGPSEDLNAMGIPVVLDSPSVGQNLTDHPFVSQSWSVTGNNTFETAERDPVIAAQQFAEWNSTRTGPLTAITNQVGWLRVANLTSQYPDPASGPDSPHFELLFANGLVLTAVPPTGNFLTIAGADVSPTSHGTITLQSTDPFDAPLIDPNFLATDVDFFVMRQAMRSAQRFISNSAWSTYIIAPSFNGTTDDELDAFLRENIQSTFHPIGTAAMSAQDANYGVVNPDLTLRGATGLRIVDASVFPFIPAAHTQACVYALAERAADLVKATWNLP</sequence>
<organism evidence="1 2">
    <name type="scientific">Pluteus cervinus</name>
    <dbReference type="NCBI Taxonomy" id="181527"/>
    <lineage>
        <taxon>Eukaryota</taxon>
        <taxon>Fungi</taxon>
        <taxon>Dikarya</taxon>
        <taxon>Basidiomycota</taxon>
        <taxon>Agaricomycotina</taxon>
        <taxon>Agaricomycetes</taxon>
        <taxon>Agaricomycetidae</taxon>
        <taxon>Agaricales</taxon>
        <taxon>Pluteineae</taxon>
        <taxon>Pluteaceae</taxon>
        <taxon>Pluteus</taxon>
    </lineage>
</organism>
<evidence type="ECO:0000313" key="1">
    <source>
        <dbReference type="EMBL" id="TFK73870.1"/>
    </source>
</evidence>
<evidence type="ECO:0000313" key="2">
    <source>
        <dbReference type="Proteomes" id="UP000308600"/>
    </source>
</evidence>
<dbReference type="Proteomes" id="UP000308600">
    <property type="component" value="Unassembled WGS sequence"/>
</dbReference>
<name>A0ACD3B6V9_9AGAR</name>
<gene>
    <name evidence="1" type="ORF">BDN72DRAFT_813807</name>
</gene>
<protein>
    <submittedName>
        <fullName evidence="1">Alcohol oxidase</fullName>
    </submittedName>
</protein>
<dbReference type="EMBL" id="ML208272">
    <property type="protein sequence ID" value="TFK73870.1"/>
    <property type="molecule type" value="Genomic_DNA"/>
</dbReference>
<keyword evidence="2" id="KW-1185">Reference proteome</keyword>